<evidence type="ECO:0000259" key="2">
    <source>
        <dbReference type="Pfam" id="PF01569"/>
    </source>
</evidence>
<dbReference type="WBParaSite" id="SMUV_0000197801-mRNA-1">
    <property type="protein sequence ID" value="SMUV_0000197801-mRNA-1"/>
    <property type="gene ID" value="SMUV_0000197801"/>
</dbReference>
<keyword evidence="3" id="KW-1185">Reference proteome</keyword>
<dbReference type="GO" id="GO:0042392">
    <property type="term" value="F:sphingosine-1-phosphate phosphatase activity"/>
    <property type="evidence" value="ECO:0007669"/>
    <property type="project" value="TreeGrafter"/>
</dbReference>
<dbReference type="Proteomes" id="UP000046393">
    <property type="component" value="Unplaced"/>
</dbReference>
<keyword evidence="1" id="KW-0812">Transmembrane</keyword>
<reference evidence="4" key="1">
    <citation type="submission" date="2017-02" db="UniProtKB">
        <authorList>
            <consortium name="WormBaseParasite"/>
        </authorList>
    </citation>
    <scope>IDENTIFICATION</scope>
</reference>
<feature type="domain" description="Phosphatidic acid phosphatase type 2/haloperoxidase" evidence="2">
    <location>
        <begin position="77"/>
        <end position="174"/>
    </location>
</feature>
<evidence type="ECO:0000313" key="3">
    <source>
        <dbReference type="Proteomes" id="UP000046393"/>
    </source>
</evidence>
<dbReference type="Gene3D" id="1.20.144.10">
    <property type="entry name" value="Phosphatidic acid phosphatase type 2/haloperoxidase"/>
    <property type="match status" value="1"/>
</dbReference>
<feature type="transmembrane region" description="Helical" evidence="1">
    <location>
        <begin position="37"/>
        <end position="60"/>
    </location>
</feature>
<dbReference type="InterPro" id="IPR000326">
    <property type="entry name" value="PAP2/HPO"/>
</dbReference>
<organism evidence="3 4">
    <name type="scientific">Syphacia muris</name>
    <dbReference type="NCBI Taxonomy" id="451379"/>
    <lineage>
        <taxon>Eukaryota</taxon>
        <taxon>Metazoa</taxon>
        <taxon>Ecdysozoa</taxon>
        <taxon>Nematoda</taxon>
        <taxon>Chromadorea</taxon>
        <taxon>Rhabditida</taxon>
        <taxon>Spirurina</taxon>
        <taxon>Oxyuridomorpha</taxon>
        <taxon>Oxyuroidea</taxon>
        <taxon>Oxyuridae</taxon>
        <taxon>Syphacia</taxon>
    </lineage>
</organism>
<dbReference type="PANTHER" id="PTHR14969:SF13">
    <property type="entry name" value="AT30094P"/>
    <property type="match status" value="1"/>
</dbReference>
<name>A0A0N5ACU8_9BILA</name>
<proteinExistence type="predicted"/>
<protein>
    <submittedName>
        <fullName evidence="4">AcidPPc domain-containing protein</fullName>
    </submittedName>
</protein>
<sequence length="175" mass="20340">MVFFFEVEVRLWLWDRYLSGLLAVESGLGANQGFRRYLLFLEWAVNGIPWLAASIISVLYVLRKDFSDEFCWYFEVLLVGLCLDLIFVGSTKVLVRRNRPTYNKPDQKFIIRVFDDFSFPSGDVSRATFLTLFGLYYCDFSWWVRSLLKALPVIVGISRVTMGRHYVSDVIGGLF</sequence>
<accession>A0A0N5ACU8</accession>
<evidence type="ECO:0000313" key="4">
    <source>
        <dbReference type="WBParaSite" id="SMUV_0000197801-mRNA-1"/>
    </source>
</evidence>
<dbReference type="Pfam" id="PF01569">
    <property type="entry name" value="PAP2"/>
    <property type="match status" value="1"/>
</dbReference>
<dbReference type="InterPro" id="IPR036938">
    <property type="entry name" value="PAP2/HPO_sf"/>
</dbReference>
<keyword evidence="1" id="KW-0472">Membrane</keyword>
<keyword evidence="1" id="KW-1133">Transmembrane helix</keyword>
<dbReference type="SUPFAM" id="SSF48317">
    <property type="entry name" value="Acid phosphatase/Vanadium-dependent haloperoxidase"/>
    <property type="match status" value="1"/>
</dbReference>
<dbReference type="STRING" id="451379.A0A0N5ACU8"/>
<feature type="transmembrane region" description="Helical" evidence="1">
    <location>
        <begin position="72"/>
        <end position="95"/>
    </location>
</feature>
<dbReference type="AlphaFoldDB" id="A0A0N5ACU8"/>
<evidence type="ECO:0000256" key="1">
    <source>
        <dbReference type="SAM" id="Phobius"/>
    </source>
</evidence>
<dbReference type="PANTHER" id="PTHR14969">
    <property type="entry name" value="SPHINGOSINE-1-PHOSPHATE PHOSPHOHYDROLASE"/>
    <property type="match status" value="1"/>
</dbReference>